<protein>
    <recommendedName>
        <fullName evidence="5 12">Meso-diaminopimelate D-dehydrogenase</fullName>
        <shortName evidence="12">DAPDH</shortName>
        <shortName evidence="12">Meso-DAP dehydrogenase</shortName>
        <ecNumber evidence="4 12">1.4.1.16</ecNumber>
    </recommendedName>
</protein>
<evidence type="ECO:0000256" key="10">
    <source>
        <dbReference type="ARBA" id="ARBA00023154"/>
    </source>
</evidence>
<feature type="binding site" evidence="13">
    <location>
        <position position="203"/>
    </location>
    <ligand>
        <name>substrate</name>
    </ligand>
</feature>
<evidence type="ECO:0000256" key="13">
    <source>
        <dbReference type="PIRSR" id="PIRSR025648-1"/>
    </source>
</evidence>
<reference evidence="15 16" key="1">
    <citation type="submission" date="2008-09" db="EMBL/GenBank/DDBJ databases">
        <authorList>
            <person name="Fulton L."/>
            <person name="Clifton S."/>
            <person name="Fulton B."/>
            <person name="Xu J."/>
            <person name="Minx P."/>
            <person name="Pepin K.H."/>
            <person name="Johnson M."/>
            <person name="Thiruvilangam P."/>
            <person name="Bhonagiri V."/>
            <person name="Nash W.E."/>
            <person name="Mardis E.R."/>
            <person name="Wilson R.K."/>
        </authorList>
    </citation>
    <scope>NUCLEOTIDE SEQUENCE [LARGE SCALE GENOMIC DNA]</scope>
    <source>
        <strain evidence="15 16">DSM 13275</strain>
    </source>
</reference>
<feature type="binding site" evidence="13">
    <location>
        <begin position="125"/>
        <end position="129"/>
    </location>
    <ligand>
        <name>NADP(+)</name>
        <dbReference type="ChEBI" id="CHEBI:58349"/>
    </ligand>
</feature>
<evidence type="ECO:0000256" key="3">
    <source>
        <dbReference type="ARBA" id="ARBA00011738"/>
    </source>
</evidence>
<keyword evidence="8 12" id="KW-0220">Diaminopimelate biosynthesis</keyword>
<dbReference type="EMBL" id="ABWP01000006">
    <property type="protein sequence ID" value="EEA86198.1"/>
    <property type="molecule type" value="Genomic_DNA"/>
</dbReference>
<gene>
    <name evidence="15" type="ORF">CLOHIR_00120</name>
</gene>
<dbReference type="CDD" id="cd02270">
    <property type="entry name" value="meso-DAPDH_N"/>
    <property type="match status" value="1"/>
</dbReference>
<sequence>MEVLTMIRVGIVGYGNLGKGVESAVSKTKDMEIVGIFSRRDPSSIHPHDANIPVYKMEDAANMKDDIDVMVLCGGSAKDLPEQTKEFAKYFNVVDSFDTHARIPEHFAAVDAECKESNKIAVISTGWDPGMFSLNRVYASAILPEGEAYTFWGKGVSQGHSDAVRRVEGIKDARQYTIPVPEALDAVRSGANPTLTTRQKHTREVFAVAEEGADLDRIREEIVTMPNYFDEYDTTVHFIDEETLQREHGGIPHGGFVIYSGTTGWENENKHVIEYSLQLDSNPEFTSSVLVAYARAAYRMNQEGMKGCKTPFDVAPSYLHPLSNEELRAKML</sequence>
<dbReference type="Gene3D" id="3.30.360.10">
    <property type="entry name" value="Dihydrodipicolinate Reductase, domain 2"/>
    <property type="match status" value="1"/>
</dbReference>
<dbReference type="SUPFAM" id="SSF55347">
    <property type="entry name" value="Glyceraldehyde-3-phosphate dehydrogenase-like, C-terminal domain"/>
    <property type="match status" value="1"/>
</dbReference>
<reference evidence="15 16" key="2">
    <citation type="submission" date="2008-10" db="EMBL/GenBank/DDBJ databases">
        <title>Draft genome sequence of Clostridium hiranonis (DSM 13275).</title>
        <authorList>
            <person name="Sudarsanam P."/>
            <person name="Ley R."/>
            <person name="Guruge J."/>
            <person name="Turnbaugh P.J."/>
            <person name="Mahowald M."/>
            <person name="Liep D."/>
            <person name="Gordon J."/>
        </authorList>
    </citation>
    <scope>NUCLEOTIDE SEQUENCE [LARGE SCALE GENOMIC DNA]</scope>
    <source>
        <strain evidence="15 16">DSM 13275</strain>
    </source>
</reference>
<comment type="function">
    <text evidence="12">Catalyzes the reversible NADPH-dependent reductive amination of L-2-amino-6-oxopimelate, the acyclic form of L-tetrahydrodipicolinate, to generate the meso compound, D,L-2,6-diaminopimelate.</text>
</comment>
<feature type="binding site" evidence="13">
    <location>
        <begin position="38"/>
        <end position="40"/>
    </location>
    <ligand>
        <name>NADP(+)</name>
        <dbReference type="ChEBI" id="CHEBI:58349"/>
    </ligand>
</feature>
<dbReference type="UniPathway" id="UPA00034">
    <property type="reaction ID" value="UER00026"/>
</dbReference>
<dbReference type="EC" id="1.4.1.16" evidence="4 12"/>
<feature type="binding site" evidence="13">
    <location>
        <position position="282"/>
    </location>
    <ligand>
        <name>substrate</name>
    </ligand>
</feature>
<evidence type="ECO:0000256" key="11">
    <source>
        <dbReference type="ARBA" id="ARBA00052023"/>
    </source>
</evidence>
<dbReference type="HOGENOM" id="CLU_055796_0_0_9"/>
<dbReference type="GO" id="GO:0000166">
    <property type="term" value="F:nucleotide binding"/>
    <property type="evidence" value="ECO:0007669"/>
    <property type="project" value="UniProtKB-KW"/>
</dbReference>
<comment type="catalytic activity">
    <reaction evidence="11 12">
        <text>meso-2,6-diaminopimelate + NADP(+) + H2O = (S)-2-amino-6-oxoheptanedioate + NH4(+) + NADPH + H(+)</text>
        <dbReference type="Rhea" id="RHEA:13561"/>
        <dbReference type="ChEBI" id="CHEBI:15377"/>
        <dbReference type="ChEBI" id="CHEBI:15378"/>
        <dbReference type="ChEBI" id="CHEBI:28938"/>
        <dbReference type="ChEBI" id="CHEBI:57783"/>
        <dbReference type="ChEBI" id="CHEBI:57791"/>
        <dbReference type="ChEBI" id="CHEBI:58349"/>
        <dbReference type="ChEBI" id="CHEBI:58556"/>
        <dbReference type="EC" id="1.4.1.16"/>
    </reaction>
</comment>
<feature type="binding site" evidence="13">
    <location>
        <begin position="96"/>
        <end position="98"/>
    </location>
    <ligand>
        <name>NADP(+)</name>
        <dbReference type="ChEBI" id="CHEBI:58349"/>
    </ligand>
</feature>
<accession>B6FW71</accession>
<evidence type="ECO:0000256" key="2">
    <source>
        <dbReference type="ARBA" id="ARBA00007442"/>
    </source>
</evidence>
<dbReference type="eggNOG" id="COG1748">
    <property type="taxonomic scope" value="Bacteria"/>
</dbReference>
<name>B6FW71_PEPHT</name>
<keyword evidence="9 12" id="KW-0560">Oxidoreductase</keyword>
<keyword evidence="16" id="KW-1185">Reference proteome</keyword>
<dbReference type="GO" id="GO:0047850">
    <property type="term" value="F:diaminopimelate dehydrogenase activity"/>
    <property type="evidence" value="ECO:0007669"/>
    <property type="project" value="UniProtKB-UniRule"/>
</dbReference>
<dbReference type="Proteomes" id="UP000003178">
    <property type="component" value="Unassembled WGS sequence"/>
</dbReference>
<keyword evidence="10 12" id="KW-0457">Lysine biosynthesis</keyword>
<dbReference type="GO" id="GO:0009089">
    <property type="term" value="P:lysine biosynthetic process via diaminopimelate"/>
    <property type="evidence" value="ECO:0007669"/>
    <property type="project" value="UniProtKB-UniRule"/>
</dbReference>
<dbReference type="AlphaFoldDB" id="B6FW71"/>
<evidence type="ECO:0000313" key="16">
    <source>
        <dbReference type="Proteomes" id="UP000003178"/>
    </source>
</evidence>
<dbReference type="InterPro" id="IPR010190">
    <property type="entry name" value="Diaminopimelate_DH_Ddh"/>
</dbReference>
<evidence type="ECO:0000313" key="15">
    <source>
        <dbReference type="EMBL" id="EEA86198.1"/>
    </source>
</evidence>
<dbReference type="NCBIfam" id="TIGR01921">
    <property type="entry name" value="DAP-DH"/>
    <property type="match status" value="1"/>
</dbReference>
<evidence type="ECO:0000256" key="8">
    <source>
        <dbReference type="ARBA" id="ARBA00022915"/>
    </source>
</evidence>
<feature type="binding site" evidence="13">
    <location>
        <position position="253"/>
    </location>
    <ligand>
        <name>substrate</name>
    </ligand>
</feature>
<comment type="caution">
    <text evidence="15">The sequence shown here is derived from an EMBL/GenBank/DDBJ whole genome shotgun (WGS) entry which is preliminary data.</text>
</comment>
<organism evidence="15 16">
    <name type="scientific">Peptacetobacter hiranonis (strain DSM 13275 / JCM 10541 / KCTC 15199 / TO-931)</name>
    <name type="common">Clostridium hiranonis</name>
    <dbReference type="NCBI Taxonomy" id="500633"/>
    <lineage>
        <taxon>Bacteria</taxon>
        <taxon>Bacillati</taxon>
        <taxon>Bacillota</taxon>
        <taxon>Clostridia</taxon>
        <taxon>Peptostreptococcales</taxon>
        <taxon>Peptostreptococcaceae</taxon>
        <taxon>Peptacetobacter</taxon>
    </lineage>
</organism>
<evidence type="ECO:0000256" key="7">
    <source>
        <dbReference type="ARBA" id="ARBA00022857"/>
    </source>
</evidence>
<comment type="pathway">
    <text evidence="1 12">Amino-acid biosynthesis; L-lysine biosynthesis via DAP pathway; DL-2,6-diaminopimelate from (S)-tetrahydrodipicolinate: step 1/1.</text>
</comment>
<evidence type="ECO:0000256" key="12">
    <source>
        <dbReference type="PIRNR" id="PIRNR025648"/>
    </source>
</evidence>
<feature type="binding site" evidence="13">
    <location>
        <position position="177"/>
    </location>
    <ligand>
        <name>substrate</name>
    </ligand>
</feature>
<evidence type="ECO:0000256" key="4">
    <source>
        <dbReference type="ARBA" id="ARBA00012080"/>
    </source>
</evidence>
<proteinExistence type="inferred from homology"/>
<dbReference type="InterPro" id="IPR036291">
    <property type="entry name" value="NAD(P)-bd_dom_sf"/>
</dbReference>
<evidence type="ECO:0000256" key="5">
    <source>
        <dbReference type="ARBA" id="ARBA00021654"/>
    </source>
</evidence>
<feature type="binding site" evidence="13">
    <location>
        <begin position="73"/>
        <end position="76"/>
    </location>
    <ligand>
        <name>NADP(+)</name>
        <dbReference type="ChEBI" id="CHEBI:58349"/>
    </ligand>
</feature>
<dbReference type="PIRSF" id="PIRSF025648">
    <property type="entry name" value="DDH"/>
    <property type="match status" value="1"/>
</dbReference>
<feature type="domain" description="Meso-diaminopimelate D-dehydrogenase C-terminal" evidence="14">
    <location>
        <begin position="126"/>
        <end position="281"/>
    </location>
</feature>
<keyword evidence="6 12" id="KW-0028">Amino-acid biosynthesis</keyword>
<comment type="similarity">
    <text evidence="2 12">Belongs to the diaminopimelate dehydrogenase family.</text>
</comment>
<comment type="subunit">
    <text evidence="3 12">Homodimer.</text>
</comment>
<dbReference type="InterPro" id="IPR032094">
    <property type="entry name" value="Meso-DAP_DH_C"/>
</dbReference>
<dbReference type="STRING" id="500633.CLOHIR_00120"/>
<dbReference type="SUPFAM" id="SSF51735">
    <property type="entry name" value="NAD(P)-binding Rossmann-fold domains"/>
    <property type="match status" value="2"/>
</dbReference>
<evidence type="ECO:0000256" key="6">
    <source>
        <dbReference type="ARBA" id="ARBA00022605"/>
    </source>
</evidence>
<keyword evidence="7 12" id="KW-0521">NADP</keyword>
<feature type="binding site" evidence="13">
    <location>
        <position position="152"/>
    </location>
    <ligand>
        <name>substrate</name>
    </ligand>
</feature>
<evidence type="ECO:0000256" key="9">
    <source>
        <dbReference type="ARBA" id="ARBA00023002"/>
    </source>
</evidence>
<dbReference type="GO" id="GO:0019877">
    <property type="term" value="P:diaminopimelate biosynthetic process"/>
    <property type="evidence" value="ECO:0007669"/>
    <property type="project" value="UniProtKB-UniRule"/>
</dbReference>
<evidence type="ECO:0000259" key="14">
    <source>
        <dbReference type="Pfam" id="PF16654"/>
    </source>
</evidence>
<dbReference type="Pfam" id="PF16654">
    <property type="entry name" value="DAPDH_C"/>
    <property type="match status" value="1"/>
</dbReference>
<evidence type="ECO:0000256" key="1">
    <source>
        <dbReference type="ARBA" id="ARBA00004896"/>
    </source>
</evidence>
<keyword evidence="13" id="KW-0547">Nucleotide-binding</keyword>
<dbReference type="Gene3D" id="3.40.50.720">
    <property type="entry name" value="NAD(P)-binding Rossmann-like Domain"/>
    <property type="match status" value="1"/>
</dbReference>
<feature type="binding site" evidence="13">
    <location>
        <begin position="14"/>
        <end position="17"/>
    </location>
    <ligand>
        <name>NADP(+)</name>
        <dbReference type="ChEBI" id="CHEBI:58349"/>
    </ligand>
</feature>